<dbReference type="AlphaFoldDB" id="A0A261RL07"/>
<dbReference type="OrthoDB" id="8665323at2"/>
<organism evidence="1 2">
    <name type="scientific">Bordetella genomosp. 7</name>
    <dbReference type="NCBI Taxonomy" id="1416805"/>
    <lineage>
        <taxon>Bacteria</taxon>
        <taxon>Pseudomonadati</taxon>
        <taxon>Pseudomonadota</taxon>
        <taxon>Betaproteobacteria</taxon>
        <taxon>Burkholderiales</taxon>
        <taxon>Alcaligenaceae</taxon>
        <taxon>Bordetella</taxon>
    </lineage>
</organism>
<dbReference type="EMBL" id="NEVK01000003">
    <property type="protein sequence ID" value="OZI25280.1"/>
    <property type="molecule type" value="Genomic_DNA"/>
</dbReference>
<proteinExistence type="predicted"/>
<accession>A0A261RL07</accession>
<gene>
    <name evidence="1" type="ORF">CAL19_04140</name>
</gene>
<evidence type="ECO:0000313" key="2">
    <source>
        <dbReference type="Proteomes" id="UP000216947"/>
    </source>
</evidence>
<name>A0A261RL07_9BORD</name>
<sequence>MCVAALTAACSSSPGTSSRLFNECTWNRSACMYEGSYEPDEEAYAEEEARRLNKSQSIRLRSN</sequence>
<evidence type="ECO:0000313" key="1">
    <source>
        <dbReference type="EMBL" id="OZI25280.1"/>
    </source>
</evidence>
<dbReference type="Proteomes" id="UP000216947">
    <property type="component" value="Unassembled WGS sequence"/>
</dbReference>
<comment type="caution">
    <text evidence="1">The sequence shown here is derived from an EMBL/GenBank/DDBJ whole genome shotgun (WGS) entry which is preliminary data.</text>
</comment>
<protein>
    <submittedName>
        <fullName evidence="1">Uncharacterized protein</fullName>
    </submittedName>
</protein>
<keyword evidence="2" id="KW-1185">Reference proteome</keyword>
<reference evidence="2" key="1">
    <citation type="submission" date="2017-05" db="EMBL/GenBank/DDBJ databases">
        <title>Complete and WGS of Bordetella genogroups.</title>
        <authorList>
            <person name="Spilker T."/>
            <person name="Lipuma J."/>
        </authorList>
    </citation>
    <scope>NUCLEOTIDE SEQUENCE [LARGE SCALE GENOMIC DNA]</scope>
    <source>
        <strain evidence="2">AU18089</strain>
    </source>
</reference>